<dbReference type="AlphaFoldDB" id="A0A6G1BZY5"/>
<evidence type="ECO:0000313" key="2">
    <source>
        <dbReference type="Proteomes" id="UP000479710"/>
    </source>
</evidence>
<dbReference type="Proteomes" id="UP000479710">
    <property type="component" value="Unassembled WGS sequence"/>
</dbReference>
<reference evidence="1 2" key="1">
    <citation type="submission" date="2019-11" db="EMBL/GenBank/DDBJ databases">
        <title>Whole genome sequence of Oryza granulata.</title>
        <authorList>
            <person name="Li W."/>
        </authorList>
    </citation>
    <scope>NUCLEOTIDE SEQUENCE [LARGE SCALE GENOMIC DNA]</scope>
    <source>
        <strain evidence="2">cv. Menghai</strain>
        <tissue evidence="1">Leaf</tissue>
    </source>
</reference>
<comment type="caution">
    <text evidence="1">The sequence shown here is derived from an EMBL/GenBank/DDBJ whole genome shotgun (WGS) entry which is preliminary data.</text>
</comment>
<protein>
    <submittedName>
        <fullName evidence="1">Uncharacterized protein</fullName>
    </submittedName>
</protein>
<gene>
    <name evidence="1" type="ORF">E2562_023216</name>
</gene>
<sequence>MDFVEGFPKEAPILRKSNKIVSRNAQASLCPHWLCHSVHASNRACLDAVSPTNEPAICRNALPSVEIARPPLSIPSLSLRIAIIIVPFSRHSCSQSLTGSGSDPVPASSYLVEEDDDASANGVLWVEC</sequence>
<keyword evidence="2" id="KW-1185">Reference proteome</keyword>
<dbReference type="EMBL" id="SPHZ02000011">
    <property type="protein sequence ID" value="KAF0893194.1"/>
    <property type="molecule type" value="Genomic_DNA"/>
</dbReference>
<organism evidence="1 2">
    <name type="scientific">Oryza meyeriana var. granulata</name>
    <dbReference type="NCBI Taxonomy" id="110450"/>
    <lineage>
        <taxon>Eukaryota</taxon>
        <taxon>Viridiplantae</taxon>
        <taxon>Streptophyta</taxon>
        <taxon>Embryophyta</taxon>
        <taxon>Tracheophyta</taxon>
        <taxon>Spermatophyta</taxon>
        <taxon>Magnoliopsida</taxon>
        <taxon>Liliopsida</taxon>
        <taxon>Poales</taxon>
        <taxon>Poaceae</taxon>
        <taxon>BOP clade</taxon>
        <taxon>Oryzoideae</taxon>
        <taxon>Oryzeae</taxon>
        <taxon>Oryzinae</taxon>
        <taxon>Oryza</taxon>
        <taxon>Oryza meyeriana</taxon>
    </lineage>
</organism>
<accession>A0A6G1BZY5</accession>
<evidence type="ECO:0000313" key="1">
    <source>
        <dbReference type="EMBL" id="KAF0893194.1"/>
    </source>
</evidence>
<proteinExistence type="predicted"/>
<name>A0A6G1BZY5_9ORYZ</name>